<keyword evidence="3" id="KW-1185">Reference proteome</keyword>
<gene>
    <name evidence="2" type="ORF">DICPUDRAFT_92012</name>
</gene>
<feature type="signal peptide" evidence="1">
    <location>
        <begin position="1"/>
        <end position="21"/>
    </location>
</feature>
<dbReference type="KEGG" id="dpp:DICPUDRAFT_92012"/>
<evidence type="ECO:0000313" key="2">
    <source>
        <dbReference type="EMBL" id="EGC35519.1"/>
    </source>
</evidence>
<dbReference type="Proteomes" id="UP000001064">
    <property type="component" value="Unassembled WGS sequence"/>
</dbReference>
<dbReference type="RefSeq" id="XP_003287945.1">
    <property type="nucleotide sequence ID" value="XM_003287897.1"/>
</dbReference>
<evidence type="ECO:0000313" key="3">
    <source>
        <dbReference type="Proteomes" id="UP000001064"/>
    </source>
</evidence>
<sequence>MKFISVCLILILSLCLGGIQGFEGGIFTCENGVPKGASSITFQSSRVTGIIAGFSCFESKKNQTVFTYPPYSFTTIPRTVMDGTKFEGSAVVLDFKNILNTYFFDYATITYVPYTGETVVVLNNPRVVLNTLDPNKQ</sequence>
<feature type="chain" id="PRO_5003262543" evidence="1">
    <location>
        <begin position="22"/>
        <end position="137"/>
    </location>
</feature>
<dbReference type="VEuPathDB" id="AmoebaDB:DICPUDRAFT_92012"/>
<proteinExistence type="predicted"/>
<dbReference type="InParanoid" id="F0ZKK9"/>
<organism evidence="2 3">
    <name type="scientific">Dictyostelium purpureum</name>
    <name type="common">Slime mold</name>
    <dbReference type="NCBI Taxonomy" id="5786"/>
    <lineage>
        <taxon>Eukaryota</taxon>
        <taxon>Amoebozoa</taxon>
        <taxon>Evosea</taxon>
        <taxon>Eumycetozoa</taxon>
        <taxon>Dictyostelia</taxon>
        <taxon>Dictyosteliales</taxon>
        <taxon>Dictyosteliaceae</taxon>
        <taxon>Dictyostelium</taxon>
    </lineage>
</organism>
<dbReference type="AlphaFoldDB" id="F0ZKK9"/>
<accession>F0ZKK9</accession>
<evidence type="ECO:0000256" key="1">
    <source>
        <dbReference type="SAM" id="SignalP"/>
    </source>
</evidence>
<reference evidence="3" key="1">
    <citation type="journal article" date="2011" name="Genome Biol.">
        <title>Comparative genomics of the social amoebae Dictyostelium discoideum and Dictyostelium purpureum.</title>
        <authorList>
            <consortium name="US DOE Joint Genome Institute (JGI-PGF)"/>
            <person name="Sucgang R."/>
            <person name="Kuo A."/>
            <person name="Tian X."/>
            <person name="Salerno W."/>
            <person name="Parikh A."/>
            <person name="Feasley C.L."/>
            <person name="Dalin E."/>
            <person name="Tu H."/>
            <person name="Huang E."/>
            <person name="Barry K."/>
            <person name="Lindquist E."/>
            <person name="Shapiro H."/>
            <person name="Bruce D."/>
            <person name="Schmutz J."/>
            <person name="Salamov A."/>
            <person name="Fey P."/>
            <person name="Gaudet P."/>
            <person name="Anjard C."/>
            <person name="Babu M.M."/>
            <person name="Basu S."/>
            <person name="Bushmanova Y."/>
            <person name="van der Wel H."/>
            <person name="Katoh-Kurasawa M."/>
            <person name="Dinh C."/>
            <person name="Coutinho P.M."/>
            <person name="Saito T."/>
            <person name="Elias M."/>
            <person name="Schaap P."/>
            <person name="Kay R.R."/>
            <person name="Henrissat B."/>
            <person name="Eichinger L."/>
            <person name="Rivero F."/>
            <person name="Putnam N.H."/>
            <person name="West C.M."/>
            <person name="Loomis W.F."/>
            <person name="Chisholm R.L."/>
            <person name="Shaulsky G."/>
            <person name="Strassmann J.E."/>
            <person name="Queller D.C."/>
            <person name="Kuspa A."/>
            <person name="Grigoriev I.V."/>
        </authorList>
    </citation>
    <scope>NUCLEOTIDE SEQUENCE [LARGE SCALE GENOMIC DNA]</scope>
    <source>
        <strain evidence="3">QSDP1</strain>
    </source>
</reference>
<keyword evidence="1" id="KW-0732">Signal</keyword>
<name>F0ZKK9_DICPU</name>
<dbReference type="EMBL" id="GL871057">
    <property type="protein sequence ID" value="EGC35519.1"/>
    <property type="molecule type" value="Genomic_DNA"/>
</dbReference>
<dbReference type="GeneID" id="10501298"/>
<protein>
    <submittedName>
        <fullName evidence="2">Expressed protein</fullName>
    </submittedName>
</protein>